<sequence length="101" mass="11564">AAVTADFFSLYTNETFCPTHIETNAYTISQAKPHVDKIRKYAKYSADSYACDALEQRLATVKYLEQYFTRKFLDEYIAESLTALCIQAKAFLFNSLTPILQ</sequence>
<evidence type="ECO:0000313" key="3">
    <source>
        <dbReference type="Proteomes" id="UP000265427"/>
    </source>
</evidence>
<dbReference type="EMBL" id="QUSZ01002011">
    <property type="protein sequence ID" value="RHY23812.1"/>
    <property type="molecule type" value="Genomic_DNA"/>
</dbReference>
<feature type="non-terminal residue" evidence="2">
    <location>
        <position position="1"/>
    </location>
</feature>
<organism evidence="2 4">
    <name type="scientific">Aphanomyces astaci</name>
    <name type="common">Crayfish plague agent</name>
    <dbReference type="NCBI Taxonomy" id="112090"/>
    <lineage>
        <taxon>Eukaryota</taxon>
        <taxon>Sar</taxon>
        <taxon>Stramenopiles</taxon>
        <taxon>Oomycota</taxon>
        <taxon>Saprolegniomycetes</taxon>
        <taxon>Saprolegniales</taxon>
        <taxon>Verrucalvaceae</taxon>
        <taxon>Aphanomyces</taxon>
    </lineage>
</organism>
<dbReference type="Proteomes" id="UP000265427">
    <property type="component" value="Unassembled WGS sequence"/>
</dbReference>
<gene>
    <name evidence="2" type="ORF">DYB31_008546</name>
    <name evidence="1" type="ORF">DYB36_012371</name>
</gene>
<protein>
    <submittedName>
        <fullName evidence="2">Uncharacterized protein</fullName>
    </submittedName>
</protein>
<accession>A0A397F400</accession>
<evidence type="ECO:0000313" key="1">
    <source>
        <dbReference type="EMBL" id="RHY23812.1"/>
    </source>
</evidence>
<dbReference type="Proteomes" id="UP000266196">
    <property type="component" value="Unassembled WGS sequence"/>
</dbReference>
<evidence type="ECO:0000313" key="4">
    <source>
        <dbReference type="Proteomes" id="UP000266196"/>
    </source>
</evidence>
<proteinExistence type="predicted"/>
<name>A0A397F400_APHAT</name>
<reference evidence="3 4" key="1">
    <citation type="submission" date="2018-08" db="EMBL/GenBank/DDBJ databases">
        <title>Aphanomyces genome sequencing and annotation.</title>
        <authorList>
            <person name="Minardi D."/>
            <person name="Oidtmann B."/>
            <person name="Van Der Giezen M."/>
            <person name="Studholme D.J."/>
        </authorList>
    </citation>
    <scope>NUCLEOTIDE SEQUENCE [LARGE SCALE GENOMIC DNA]</scope>
    <source>
        <strain evidence="2 4">197901</strain>
        <strain evidence="1 3">Kv</strain>
    </source>
</reference>
<dbReference type="AlphaFoldDB" id="A0A397F400"/>
<comment type="caution">
    <text evidence="2">The sequence shown here is derived from an EMBL/GenBank/DDBJ whole genome shotgun (WGS) entry which is preliminary data.</text>
</comment>
<evidence type="ECO:0000313" key="2">
    <source>
        <dbReference type="EMBL" id="RHZ09413.1"/>
    </source>
</evidence>
<dbReference type="EMBL" id="QUTE01011560">
    <property type="protein sequence ID" value="RHZ09413.1"/>
    <property type="molecule type" value="Genomic_DNA"/>
</dbReference>